<dbReference type="PRINTS" id="PR00413">
    <property type="entry name" value="HADHALOGNASE"/>
</dbReference>
<accession>A0A6G8L026</accession>
<dbReference type="InterPro" id="IPR041492">
    <property type="entry name" value="HAD_2"/>
</dbReference>
<dbReference type="PANTHER" id="PTHR46193">
    <property type="entry name" value="6-PHOSPHOGLUCONATE PHOSPHATASE"/>
    <property type="match status" value="1"/>
</dbReference>
<protein>
    <submittedName>
        <fullName evidence="6">HAD family phosphatase</fullName>
    </submittedName>
</protein>
<dbReference type="Gene3D" id="1.10.150.240">
    <property type="entry name" value="Putative phosphatase, domain 2"/>
    <property type="match status" value="1"/>
</dbReference>
<dbReference type="GO" id="GO:0003824">
    <property type="term" value="F:catalytic activity"/>
    <property type="evidence" value="ECO:0007669"/>
    <property type="project" value="UniProtKB-ARBA"/>
</dbReference>
<name>A0A6G8L026_9MICO</name>
<keyword evidence="5" id="KW-0119">Carbohydrate metabolism</keyword>
<dbReference type="SUPFAM" id="SSF56784">
    <property type="entry name" value="HAD-like"/>
    <property type="match status" value="1"/>
</dbReference>
<dbReference type="InterPro" id="IPR036412">
    <property type="entry name" value="HAD-like_sf"/>
</dbReference>
<proteinExistence type="inferred from homology"/>
<evidence type="ECO:0000313" key="7">
    <source>
        <dbReference type="Proteomes" id="UP000501518"/>
    </source>
</evidence>
<comment type="similarity">
    <text evidence="2">Belongs to the HAD-like hydrolase superfamily. CbbY/CbbZ/Gph/YieH family.</text>
</comment>
<evidence type="ECO:0000256" key="1">
    <source>
        <dbReference type="ARBA" id="ARBA00001946"/>
    </source>
</evidence>
<dbReference type="Proteomes" id="UP000501518">
    <property type="component" value="Chromosome"/>
</dbReference>
<dbReference type="Pfam" id="PF13419">
    <property type="entry name" value="HAD_2"/>
    <property type="match status" value="1"/>
</dbReference>
<dbReference type="InterPro" id="IPR023198">
    <property type="entry name" value="PGP-like_dom2"/>
</dbReference>
<sequence length="232" mass="25296">MTEDRSWLDASAQLKSQLDTTKAILLDFNGTLSDDEELLASVVRDISANELGVAISRDRYFRDFAGFTEARMFGEIAKESDNAGIDTDYLLRQFNSAYMERNHDAATISEDARTFVERANSFGKRVAVVTAASREIVAPTIDQAGLGSFIDHIVALEDVIHSKPDPSCYLLALERIGVDASDALAFEDSSTGIRAARDAGLLTVGVRGSLNDDKLAQLTDFVIDELNPLLLS</sequence>
<dbReference type="EMBL" id="CP035810">
    <property type="protein sequence ID" value="QIN30175.1"/>
    <property type="molecule type" value="Genomic_DNA"/>
</dbReference>
<evidence type="ECO:0000256" key="5">
    <source>
        <dbReference type="ARBA" id="ARBA00023277"/>
    </source>
</evidence>
<dbReference type="InterPro" id="IPR006439">
    <property type="entry name" value="HAD-SF_hydro_IA"/>
</dbReference>
<reference evidence="6 7" key="1">
    <citation type="submission" date="2019-02" db="EMBL/GenBank/DDBJ databases">
        <title>Complete Genome Sequence and Methylome Analysis of Brevibacterium luteolum NEB1784.</title>
        <authorList>
            <person name="Fomenkov A."/>
            <person name="Roberts R.J."/>
        </authorList>
    </citation>
    <scope>NUCLEOTIDE SEQUENCE [LARGE SCALE GENOMIC DNA]</scope>
    <source>
        <strain evidence="6 7">NEB1784</strain>
    </source>
</reference>
<dbReference type="InterPro" id="IPR023214">
    <property type="entry name" value="HAD_sf"/>
</dbReference>
<dbReference type="Gene3D" id="3.40.50.1000">
    <property type="entry name" value="HAD superfamily/HAD-like"/>
    <property type="match status" value="1"/>
</dbReference>
<evidence type="ECO:0000256" key="4">
    <source>
        <dbReference type="ARBA" id="ARBA00022842"/>
    </source>
</evidence>
<keyword evidence="4" id="KW-0460">Magnesium</keyword>
<organism evidence="6 7">
    <name type="scientific">Brevibacterium luteolum</name>
    <dbReference type="NCBI Taxonomy" id="199591"/>
    <lineage>
        <taxon>Bacteria</taxon>
        <taxon>Bacillati</taxon>
        <taxon>Actinomycetota</taxon>
        <taxon>Actinomycetes</taxon>
        <taxon>Micrococcales</taxon>
        <taxon>Brevibacteriaceae</taxon>
        <taxon>Brevibacterium</taxon>
    </lineage>
</organism>
<dbReference type="SFLD" id="SFLDS00003">
    <property type="entry name" value="Haloacid_Dehalogenase"/>
    <property type="match status" value="1"/>
</dbReference>
<dbReference type="NCBIfam" id="TIGR01509">
    <property type="entry name" value="HAD-SF-IA-v3"/>
    <property type="match status" value="1"/>
</dbReference>
<dbReference type="GO" id="GO:0046872">
    <property type="term" value="F:metal ion binding"/>
    <property type="evidence" value="ECO:0007669"/>
    <property type="project" value="UniProtKB-KW"/>
</dbReference>
<dbReference type="SFLD" id="SFLDG01129">
    <property type="entry name" value="C1.5:_HAD__Beta-PGM__Phosphata"/>
    <property type="match status" value="1"/>
</dbReference>
<comment type="cofactor">
    <cofactor evidence="1">
        <name>Mg(2+)</name>
        <dbReference type="ChEBI" id="CHEBI:18420"/>
    </cofactor>
</comment>
<evidence type="ECO:0000256" key="2">
    <source>
        <dbReference type="ARBA" id="ARBA00006171"/>
    </source>
</evidence>
<dbReference type="AlphaFoldDB" id="A0A6G8L026"/>
<dbReference type="InterPro" id="IPR051600">
    <property type="entry name" value="Beta-PGM-like"/>
</dbReference>
<evidence type="ECO:0000256" key="3">
    <source>
        <dbReference type="ARBA" id="ARBA00022723"/>
    </source>
</evidence>
<dbReference type="PANTHER" id="PTHR46193:SF18">
    <property type="entry name" value="HEXITOL PHOSPHATASE B"/>
    <property type="match status" value="1"/>
</dbReference>
<dbReference type="CDD" id="cd07505">
    <property type="entry name" value="HAD_BPGM-like"/>
    <property type="match status" value="1"/>
</dbReference>
<dbReference type="RefSeq" id="WP_165884556.1">
    <property type="nucleotide sequence ID" value="NZ_CP035810.1"/>
</dbReference>
<dbReference type="KEGG" id="blut:EW640_13560"/>
<gene>
    <name evidence="6" type="ORF">EW640_13560</name>
</gene>
<evidence type="ECO:0000313" key="6">
    <source>
        <dbReference type="EMBL" id="QIN30175.1"/>
    </source>
</evidence>
<keyword evidence="3" id="KW-0479">Metal-binding</keyword>